<evidence type="ECO:0000256" key="1">
    <source>
        <dbReference type="SAM" id="MobiDB-lite"/>
    </source>
</evidence>
<dbReference type="Pfam" id="PF13391">
    <property type="entry name" value="HNH_2"/>
    <property type="match status" value="1"/>
</dbReference>
<dbReference type="Proteomes" id="UP000076874">
    <property type="component" value="Unassembled WGS sequence"/>
</dbReference>
<name>A0A167LWT1_9HYPO</name>
<keyword evidence="4" id="KW-1185">Reference proteome</keyword>
<dbReference type="AlphaFoldDB" id="A0A167LWT1"/>
<dbReference type="STRING" id="1081102.A0A167LWT1"/>
<comment type="caution">
    <text evidence="3">The sequence shown here is derived from an EMBL/GenBank/DDBJ whole genome shotgun (WGS) entry which is preliminary data.</text>
</comment>
<gene>
    <name evidence="3" type="ORF">SPI_09320</name>
</gene>
<accession>A0A167LWT1</accession>
<sequence>MSSPHHRHQASLEGVLDFSPQPSLTDAERAQARDAFYRIVRHFERIDDDAQAGATVAAISRSSSSRGRGRTYSQPRLIRCTYEFALLDTSRDIFLRAFFETMALPLGGNEQLDFAELEPLFRGFAEYLMDHFFLPLKASTAQTPQPSPAYHSAVIRAQGAGPQAFGGIPGTPERLSALRGTCLVRDRFRCVISRSFDSDECTKRYEEHGDDARDEDGVLFSQQQLSLASLEVAHILPHALTKPNASGDLDKSREAALAILNMFDNGVTHLINGVDIDRPRNALSLAHGFHRQFGAFKIYFDAVPGQSNTYQVQSFLPGPVTAAFNLPVVRTLFDTENHTIDMPSPRLLAVHRAIAHILHLSGAGEYIDRVLRDMEDNNVRSDGSTELGRMVTLGLGRWRDNTVF</sequence>
<dbReference type="EMBL" id="AZHD01000028">
    <property type="protein sequence ID" value="OAA53613.1"/>
    <property type="molecule type" value="Genomic_DNA"/>
</dbReference>
<evidence type="ECO:0000313" key="4">
    <source>
        <dbReference type="Proteomes" id="UP000076874"/>
    </source>
</evidence>
<reference evidence="3 4" key="1">
    <citation type="journal article" date="2016" name="Genome Biol. Evol.">
        <title>Divergent and convergent evolution of fungal pathogenicity.</title>
        <authorList>
            <person name="Shang Y."/>
            <person name="Xiao G."/>
            <person name="Zheng P."/>
            <person name="Cen K."/>
            <person name="Zhan S."/>
            <person name="Wang C."/>
        </authorList>
    </citation>
    <scope>NUCLEOTIDE SEQUENCE [LARGE SCALE GENOMIC DNA]</scope>
    <source>
        <strain evidence="3 4">RCEF 264</strain>
    </source>
</reference>
<feature type="domain" description="HNH nuclease" evidence="2">
    <location>
        <begin position="215"/>
        <end position="301"/>
    </location>
</feature>
<evidence type="ECO:0000313" key="3">
    <source>
        <dbReference type="EMBL" id="OAA53613.1"/>
    </source>
</evidence>
<feature type="region of interest" description="Disordered" evidence="1">
    <location>
        <begin position="1"/>
        <end position="20"/>
    </location>
</feature>
<protein>
    <recommendedName>
        <fullName evidence="2">HNH nuclease domain-containing protein</fullName>
    </recommendedName>
</protein>
<dbReference type="InterPro" id="IPR003615">
    <property type="entry name" value="HNH_nuc"/>
</dbReference>
<evidence type="ECO:0000259" key="2">
    <source>
        <dbReference type="Pfam" id="PF13391"/>
    </source>
</evidence>
<organism evidence="3 4">
    <name type="scientific">Niveomyces insectorum RCEF 264</name>
    <dbReference type="NCBI Taxonomy" id="1081102"/>
    <lineage>
        <taxon>Eukaryota</taxon>
        <taxon>Fungi</taxon>
        <taxon>Dikarya</taxon>
        <taxon>Ascomycota</taxon>
        <taxon>Pezizomycotina</taxon>
        <taxon>Sordariomycetes</taxon>
        <taxon>Hypocreomycetidae</taxon>
        <taxon>Hypocreales</taxon>
        <taxon>Cordycipitaceae</taxon>
        <taxon>Niveomyces</taxon>
    </lineage>
</organism>
<dbReference type="OrthoDB" id="2104739at2759"/>
<proteinExistence type="predicted"/>